<gene>
    <name evidence="2" type="ORF">FB467_0914</name>
</gene>
<dbReference type="AlphaFoldDB" id="A0A542YP36"/>
<keyword evidence="1" id="KW-0472">Membrane</keyword>
<feature type="transmembrane region" description="Helical" evidence="1">
    <location>
        <begin position="206"/>
        <end position="229"/>
    </location>
</feature>
<reference evidence="2 3" key="1">
    <citation type="submission" date="2019-06" db="EMBL/GenBank/DDBJ databases">
        <title>Sequencing the genomes of 1000 actinobacteria strains.</title>
        <authorList>
            <person name="Klenk H.-P."/>
        </authorList>
    </citation>
    <scope>NUCLEOTIDE SEQUENCE [LARGE SCALE GENOMIC DNA]</scope>
    <source>
        <strain evidence="2 3">DSM 12335</strain>
    </source>
</reference>
<name>A0A542YP36_9MICO</name>
<keyword evidence="3" id="KW-1185">Reference proteome</keyword>
<dbReference type="OrthoDB" id="5150000at2"/>
<accession>A0A542YP36</accession>
<keyword evidence="1" id="KW-1133">Transmembrane helix</keyword>
<feature type="transmembrane region" description="Helical" evidence="1">
    <location>
        <begin position="12"/>
        <end position="33"/>
    </location>
</feature>
<organism evidence="2 3">
    <name type="scientific">Ornithinicoccus hortensis</name>
    <dbReference type="NCBI Taxonomy" id="82346"/>
    <lineage>
        <taxon>Bacteria</taxon>
        <taxon>Bacillati</taxon>
        <taxon>Actinomycetota</taxon>
        <taxon>Actinomycetes</taxon>
        <taxon>Micrococcales</taxon>
        <taxon>Intrasporangiaceae</taxon>
        <taxon>Ornithinicoccus</taxon>
    </lineage>
</organism>
<keyword evidence="1" id="KW-0812">Transmembrane</keyword>
<feature type="transmembrane region" description="Helical" evidence="1">
    <location>
        <begin position="180"/>
        <end position="200"/>
    </location>
</feature>
<comment type="caution">
    <text evidence="2">The sequence shown here is derived from an EMBL/GenBank/DDBJ whole genome shotgun (WGS) entry which is preliminary data.</text>
</comment>
<evidence type="ECO:0000313" key="2">
    <source>
        <dbReference type="EMBL" id="TQL49821.1"/>
    </source>
</evidence>
<feature type="transmembrane region" description="Helical" evidence="1">
    <location>
        <begin position="39"/>
        <end position="60"/>
    </location>
</feature>
<feature type="transmembrane region" description="Helical" evidence="1">
    <location>
        <begin position="241"/>
        <end position="263"/>
    </location>
</feature>
<proteinExistence type="predicted"/>
<feature type="transmembrane region" description="Helical" evidence="1">
    <location>
        <begin position="67"/>
        <end position="88"/>
    </location>
</feature>
<sequence length="269" mass="26480">MRPVQQRNPVLTPAVHVALATVALGAVLTLGAVAGPRQLAAGVLLLGLVVAWGWPGALGLPSRVGTSVVVALGAVLLVGSVVPGLVRLRGPEGGLGWLPAAVSLSFLLAFAHQLVRRDGRPRVVESVSSVVLALAVVAGGSLLVPLAGTQVGTDLVVSALAAAAASAVADITGRWMASRAWLTPLSMVAGGGAAVGAAVLVGADVAWTTCLLLGVAVGVTSQAARALLAVLPTMAGTRPRLVAAAVALLVAGPLVYTVARVLVPAALPA</sequence>
<evidence type="ECO:0000313" key="3">
    <source>
        <dbReference type="Proteomes" id="UP000319516"/>
    </source>
</evidence>
<feature type="transmembrane region" description="Helical" evidence="1">
    <location>
        <begin position="127"/>
        <end position="149"/>
    </location>
</feature>
<feature type="transmembrane region" description="Helical" evidence="1">
    <location>
        <begin position="94"/>
        <end position="115"/>
    </location>
</feature>
<evidence type="ECO:0000256" key="1">
    <source>
        <dbReference type="SAM" id="Phobius"/>
    </source>
</evidence>
<dbReference type="RefSeq" id="WP_141784034.1">
    <property type="nucleotide sequence ID" value="NZ_BAAAIK010000003.1"/>
</dbReference>
<dbReference type="Proteomes" id="UP000319516">
    <property type="component" value="Unassembled WGS sequence"/>
</dbReference>
<dbReference type="EMBL" id="VFOP01000001">
    <property type="protein sequence ID" value="TQL49821.1"/>
    <property type="molecule type" value="Genomic_DNA"/>
</dbReference>
<protein>
    <submittedName>
        <fullName evidence="2">Uncharacterized protein</fullName>
    </submittedName>
</protein>